<dbReference type="AlphaFoldDB" id="A0A212LH97"/>
<name>A0A212LH97_9HYPH</name>
<feature type="signal peptide" evidence="1">
    <location>
        <begin position="1"/>
        <end position="20"/>
    </location>
</feature>
<dbReference type="InterPro" id="IPR014586">
    <property type="entry name" value="UCP033909"/>
</dbReference>
<dbReference type="PROSITE" id="PS51257">
    <property type="entry name" value="PROKAR_LIPOPROTEIN"/>
    <property type="match status" value="1"/>
</dbReference>
<dbReference type="Gene3D" id="3.40.50.1820">
    <property type="entry name" value="alpha/beta hydrolase"/>
    <property type="match status" value="1"/>
</dbReference>
<evidence type="ECO:0000256" key="1">
    <source>
        <dbReference type="SAM" id="SignalP"/>
    </source>
</evidence>
<sequence>MKLCSSLVLFALLTLLAACAERPGPDALRATAVSAPGARTVTVYVATTRQRAEGQDDLFTASRADQVSYARFTISVPPGHKAGEIEWPGRTPDPGKDFVTVERRLLDRAAFEQEVSRRRGGRPPSVGVFVHGYNTNFTEAVFRMAQMSADAGVDGVPILFAWPSEGSVTGYVADKDAVTYSRDQLTELLTMLARKRTTGPITLVGHSMGGWLTAETVRQLRLTGQDAVVRRLHVILAAPDIDVDVFRSQLAVIGPLDPPMVILVSPDDSALGLSEFLSADRRRTGRLDVNDPAIQEATRAAGIQVVDISGLETSDSFRHNRFVALAARYPQFATMEQSGAGASLRQTGAFVLNTVGTAVSSPFVLAGKVIGSE</sequence>
<dbReference type="InterPro" id="IPR010297">
    <property type="entry name" value="DUF900_hydrolase"/>
</dbReference>
<feature type="chain" id="PRO_5012532897" description="Esterase/lipase superfamily enzyme" evidence="1">
    <location>
        <begin position="21"/>
        <end position="373"/>
    </location>
</feature>
<dbReference type="InterPro" id="IPR029058">
    <property type="entry name" value="AB_hydrolase_fold"/>
</dbReference>
<dbReference type="PANTHER" id="PTHR36513:SF1">
    <property type="entry name" value="TRANSMEMBRANE PROTEIN"/>
    <property type="match status" value="1"/>
</dbReference>
<dbReference type="PANTHER" id="PTHR36513">
    <property type="entry name" value="ABC TRANSMEMBRANE TYPE-1 DOMAIN-CONTAINING PROTEIN"/>
    <property type="match status" value="1"/>
</dbReference>
<evidence type="ECO:0000313" key="2">
    <source>
        <dbReference type="EMBL" id="SCM76941.1"/>
    </source>
</evidence>
<dbReference type="EMBL" id="FMJD01000008">
    <property type="protein sequence ID" value="SCM76941.1"/>
    <property type="molecule type" value="Genomic_DNA"/>
</dbReference>
<dbReference type="SUPFAM" id="SSF53474">
    <property type="entry name" value="alpha/beta-Hydrolases"/>
    <property type="match status" value="1"/>
</dbReference>
<dbReference type="PIRSF" id="PIRSF033909">
    <property type="entry name" value="UCP033909"/>
    <property type="match status" value="1"/>
</dbReference>
<reference evidence="2" key="1">
    <citation type="submission" date="2016-08" db="EMBL/GenBank/DDBJ databases">
        <authorList>
            <person name="Seilhamer J.J."/>
        </authorList>
    </citation>
    <scope>NUCLEOTIDE SEQUENCE</scope>
    <source>
        <strain evidence="2">86</strain>
    </source>
</reference>
<gene>
    <name evidence="2" type="ORF">KL86PLE_40746</name>
</gene>
<dbReference type="RefSeq" id="WP_288196964.1">
    <property type="nucleotide sequence ID" value="NZ_LT608334.1"/>
</dbReference>
<evidence type="ECO:0008006" key="3">
    <source>
        <dbReference type="Google" id="ProtNLM"/>
    </source>
</evidence>
<keyword evidence="1" id="KW-0732">Signal</keyword>
<protein>
    <recommendedName>
        <fullName evidence="3">Esterase/lipase superfamily enzyme</fullName>
    </recommendedName>
</protein>
<proteinExistence type="predicted"/>
<dbReference type="Pfam" id="PF05990">
    <property type="entry name" value="DUF900"/>
    <property type="match status" value="1"/>
</dbReference>
<organism evidence="2">
    <name type="scientific">uncultured Pleomorphomonas sp</name>
    <dbReference type="NCBI Taxonomy" id="442121"/>
    <lineage>
        <taxon>Bacteria</taxon>
        <taxon>Pseudomonadati</taxon>
        <taxon>Pseudomonadota</taxon>
        <taxon>Alphaproteobacteria</taxon>
        <taxon>Hyphomicrobiales</taxon>
        <taxon>Pleomorphomonadaceae</taxon>
        <taxon>Pleomorphomonas</taxon>
        <taxon>environmental samples</taxon>
    </lineage>
</organism>
<accession>A0A212LH97</accession>